<dbReference type="EMBL" id="VOFY01000008">
    <property type="protein sequence ID" value="KAA8590270.1"/>
    <property type="molecule type" value="Genomic_DNA"/>
</dbReference>
<dbReference type="AlphaFoldDB" id="A0A5J5DBE5"/>
<feature type="domain" description="Ion transport" evidence="7">
    <location>
        <begin position="703"/>
        <end position="926"/>
    </location>
</feature>
<gene>
    <name evidence="9" type="ORF">FQN60_014204</name>
</gene>
<dbReference type="InterPro" id="IPR005821">
    <property type="entry name" value="Ion_trans_dom"/>
</dbReference>
<dbReference type="PANTHER" id="PTHR45816:SF3">
    <property type="entry name" value="INOSITOL 1,4,5-TRISPHOSPHATE RECEPTOR"/>
    <property type="match status" value="1"/>
</dbReference>
<feature type="region of interest" description="Disordered" evidence="5">
    <location>
        <begin position="119"/>
        <end position="144"/>
    </location>
</feature>
<evidence type="ECO:0000256" key="1">
    <source>
        <dbReference type="ARBA" id="ARBA00004141"/>
    </source>
</evidence>
<feature type="region of interest" description="Disordered" evidence="5">
    <location>
        <begin position="1042"/>
        <end position="1067"/>
    </location>
</feature>
<dbReference type="GO" id="GO:0016020">
    <property type="term" value="C:membrane"/>
    <property type="evidence" value="ECO:0007669"/>
    <property type="project" value="UniProtKB-SubCell"/>
</dbReference>
<protein>
    <recommendedName>
        <fullName evidence="11">Ion transport domain-containing protein</fullName>
    </recommendedName>
</protein>
<feature type="transmembrane region" description="Helical" evidence="6">
    <location>
        <begin position="897"/>
        <end position="920"/>
    </location>
</feature>
<reference evidence="9 10" key="1">
    <citation type="submission" date="2019-08" db="EMBL/GenBank/DDBJ databases">
        <title>A chromosome-level genome assembly, high-density linkage maps, and genome scans reveal the genomic architecture of hybrid incompatibilities underlying speciation via character displacement in darters (Percidae: Etheostominae).</title>
        <authorList>
            <person name="Moran R.L."/>
            <person name="Catchen J.M."/>
            <person name="Fuller R.C."/>
        </authorList>
    </citation>
    <scope>NUCLEOTIDE SEQUENCE [LARGE SCALE GENOMIC DNA]</scope>
    <source>
        <strain evidence="9">EspeVRDwgs_2016</strain>
        <tissue evidence="9">Muscle</tissue>
    </source>
</reference>
<dbReference type="Pfam" id="PF08454">
    <property type="entry name" value="RIH_assoc"/>
    <property type="match status" value="1"/>
</dbReference>
<name>A0A5J5DBE5_9PERO</name>
<keyword evidence="3 6" id="KW-1133">Transmembrane helix</keyword>
<evidence type="ECO:0008006" key="11">
    <source>
        <dbReference type="Google" id="ProtNLM"/>
    </source>
</evidence>
<dbReference type="GO" id="GO:0005216">
    <property type="term" value="F:monoatomic ion channel activity"/>
    <property type="evidence" value="ECO:0007669"/>
    <property type="project" value="InterPro"/>
</dbReference>
<evidence type="ECO:0000256" key="6">
    <source>
        <dbReference type="SAM" id="Phobius"/>
    </source>
</evidence>
<comment type="subcellular location">
    <subcellularLocation>
        <location evidence="1">Membrane</location>
        <topology evidence="1">Multi-pass membrane protein</topology>
    </subcellularLocation>
</comment>
<dbReference type="GO" id="GO:0006816">
    <property type="term" value="P:calcium ion transport"/>
    <property type="evidence" value="ECO:0007669"/>
    <property type="project" value="InterPro"/>
</dbReference>
<dbReference type="InterPro" id="IPR015925">
    <property type="entry name" value="Ryanodine_IP3_receptor"/>
</dbReference>
<comment type="caution">
    <text evidence="9">The sequence shown here is derived from an EMBL/GenBank/DDBJ whole genome shotgun (WGS) entry which is preliminary data.</text>
</comment>
<evidence type="ECO:0000256" key="3">
    <source>
        <dbReference type="ARBA" id="ARBA00022989"/>
    </source>
</evidence>
<dbReference type="PANTHER" id="PTHR45816">
    <property type="entry name" value="MIR DOMAIN-CONTAINING PROTEIN"/>
    <property type="match status" value="1"/>
</dbReference>
<evidence type="ECO:0000256" key="2">
    <source>
        <dbReference type="ARBA" id="ARBA00022692"/>
    </source>
</evidence>
<keyword evidence="2 6" id="KW-0812">Transmembrane</keyword>
<evidence type="ECO:0000256" key="5">
    <source>
        <dbReference type="SAM" id="MobiDB-lite"/>
    </source>
</evidence>
<feature type="transmembrane region" description="Helical" evidence="6">
    <location>
        <begin position="641"/>
        <end position="665"/>
    </location>
</feature>
<feature type="transmembrane region" description="Helical" evidence="6">
    <location>
        <begin position="722"/>
        <end position="742"/>
    </location>
</feature>
<dbReference type="InterPro" id="IPR013662">
    <property type="entry name" value="RIH_assoc-dom"/>
</dbReference>
<keyword evidence="10" id="KW-1185">Reference proteome</keyword>
<proteinExistence type="predicted"/>
<feature type="transmembrane region" description="Helical" evidence="6">
    <location>
        <begin position="677"/>
        <end position="693"/>
    </location>
</feature>
<feature type="transmembrane region" description="Helical" evidence="6">
    <location>
        <begin position="810"/>
        <end position="832"/>
    </location>
</feature>
<keyword evidence="4 6" id="KW-0472">Membrane</keyword>
<dbReference type="Gene3D" id="1.10.287.70">
    <property type="match status" value="1"/>
</dbReference>
<feature type="domain" description="RyR/IP3R Homology associated" evidence="8">
    <location>
        <begin position="322"/>
        <end position="428"/>
    </location>
</feature>
<evidence type="ECO:0000256" key="4">
    <source>
        <dbReference type="ARBA" id="ARBA00023136"/>
    </source>
</evidence>
<evidence type="ECO:0000313" key="9">
    <source>
        <dbReference type="EMBL" id="KAA8590270.1"/>
    </source>
</evidence>
<dbReference type="FunFam" id="1.10.287.70:FF:000024">
    <property type="entry name" value="Inositol 1,4,5-trisphosphate receptor type 3"/>
    <property type="match status" value="1"/>
</dbReference>
<organism evidence="9 10">
    <name type="scientific">Etheostoma spectabile</name>
    <name type="common">orangethroat darter</name>
    <dbReference type="NCBI Taxonomy" id="54343"/>
    <lineage>
        <taxon>Eukaryota</taxon>
        <taxon>Metazoa</taxon>
        <taxon>Chordata</taxon>
        <taxon>Craniata</taxon>
        <taxon>Vertebrata</taxon>
        <taxon>Euteleostomi</taxon>
        <taxon>Actinopterygii</taxon>
        <taxon>Neopterygii</taxon>
        <taxon>Teleostei</taxon>
        <taxon>Neoteleostei</taxon>
        <taxon>Acanthomorphata</taxon>
        <taxon>Eupercaria</taxon>
        <taxon>Perciformes</taxon>
        <taxon>Percoidei</taxon>
        <taxon>Percidae</taxon>
        <taxon>Etheostomatinae</taxon>
        <taxon>Etheostoma</taxon>
    </lineage>
</organism>
<dbReference type="Pfam" id="PF00520">
    <property type="entry name" value="Ion_trans"/>
    <property type="match status" value="1"/>
</dbReference>
<accession>A0A5J5DBE5</accession>
<feature type="transmembrane region" description="Helical" evidence="6">
    <location>
        <begin position="762"/>
        <end position="789"/>
    </location>
</feature>
<evidence type="ECO:0000313" key="10">
    <source>
        <dbReference type="Proteomes" id="UP000327493"/>
    </source>
</evidence>
<evidence type="ECO:0000259" key="8">
    <source>
        <dbReference type="Pfam" id="PF08454"/>
    </source>
</evidence>
<sequence length="1067" mass="120589">MGKKVGSDYRVRDWREAESAQSMRRQGRGCAYSHPGSALCLPGSCQERWSGSGGKWERSADSRAARGLVEGGVERWCEDAGGGDRQLILSLDTKTAGNELRKILLTRYFGNQKLLSKSELGSGNSSPGGFVKPSSGGGSPVLDSDKPGNSLMEIQCLLDNVGTSELVIDLIVNTKNDRVFEESIQLGIALLQGGNTQIQNSFYNQLHMQKKSEKFFKVFYDRMRLAQQEIRATVSVNMFELSCRKREDDSDVSNIRLKKGSDSRLHMREDMRGQLKEASSVTSKAFCAFRKELDPDLEGLGQNSEIVGTDEVLDETQMSPAITIMKPILRFLQLLCENHNTELQNFLRNQGNKTNYNLVCETLQFLDCICGSTTGGLGLLGLYINENNVDLVRQTLETITEYCQGPCHENQSCIAKHESNGIDIIIALIVNSINPLGKHRLDLVLVLKNNASKLLLAIMESRHDSENAEKILYKMRPTELVDVMKEAYAQGLESDEDEDSVGDQIKPRDVGHNIYILAHQLARHSKILQQSLRPGLGLVPVSGMDPDNETDDALHYYANHTAQIEIVRHDRTMEQIVFPVPNICEYLTEESKVRVFTTTERDDQGSKVNDFFQQFDNLYNEMSWQKKIRKNKALFWFSRHISLWGSISFYLACLLNIAVAVFYPFGDDGDEGTLSRFWSISLWVALGVFTGLLPVLPKPWGILFFLVSLILRAIYTMGLGPALLLLGAVNLFNKIVFLVSFVGNQGTFTRGYKAVVMDMLFIYHLGYAIICVLGLFVHEFFYSFLLFDLVIREETLLNVIKSVTRNGRSIILTAVLAIFLVYFFSIIGFLFLKDDFRMEVDRLPAPDDGTERVCDTLLMCIITVLNQGLRNGGGVGDILRRPSKEEPLFAARVVYDLLFFFVVIIIVLNLIFGVIIDTFADLRSEKQRKEEILKTTCFICGLERDKFDNKTVSFEEHIKSEHNMWHYLYFLVLVRVKDPTEYTGPESYEKNLEWFPRMRAMSLVSSEGDGEQNEMRSLQEKLDSTVTLVSQLSGQLAELKEQMTEQRKNKQRLGFLGPPQPNHHTSA</sequence>
<evidence type="ECO:0000259" key="7">
    <source>
        <dbReference type="Pfam" id="PF00520"/>
    </source>
</evidence>
<dbReference type="Proteomes" id="UP000327493">
    <property type="component" value="Chromosome 8"/>
</dbReference>